<accession>A0A512C2A2</accession>
<keyword evidence="3" id="KW-1185">Reference proteome</keyword>
<gene>
    <name evidence="2" type="ORF">MAE02_60360</name>
</gene>
<dbReference type="EMBL" id="BJYU01000182">
    <property type="protein sequence ID" value="GEO18340.1"/>
    <property type="molecule type" value="Genomic_DNA"/>
</dbReference>
<dbReference type="PANTHER" id="PTHR43081">
    <property type="entry name" value="ADENYLATE CYCLASE, TERMINAL-DIFFERENTIATION SPECIFIC-RELATED"/>
    <property type="match status" value="1"/>
</dbReference>
<organism evidence="2 3">
    <name type="scientific">Microvirga aerophila</name>
    <dbReference type="NCBI Taxonomy" id="670291"/>
    <lineage>
        <taxon>Bacteria</taxon>
        <taxon>Pseudomonadati</taxon>
        <taxon>Pseudomonadota</taxon>
        <taxon>Alphaproteobacteria</taxon>
        <taxon>Hyphomicrobiales</taxon>
        <taxon>Methylobacteriaceae</taxon>
        <taxon>Microvirga</taxon>
    </lineage>
</organism>
<evidence type="ECO:0000313" key="2">
    <source>
        <dbReference type="EMBL" id="GEO18340.1"/>
    </source>
</evidence>
<dbReference type="SUPFAM" id="SSF55073">
    <property type="entry name" value="Nucleotide cyclase"/>
    <property type="match status" value="1"/>
</dbReference>
<dbReference type="AlphaFoldDB" id="A0A512C2A2"/>
<dbReference type="GO" id="GO:0035556">
    <property type="term" value="P:intracellular signal transduction"/>
    <property type="evidence" value="ECO:0007669"/>
    <property type="project" value="InterPro"/>
</dbReference>
<proteinExistence type="predicted"/>
<dbReference type="Proteomes" id="UP000321085">
    <property type="component" value="Unassembled WGS sequence"/>
</dbReference>
<evidence type="ECO:0000313" key="3">
    <source>
        <dbReference type="Proteomes" id="UP000321085"/>
    </source>
</evidence>
<feature type="domain" description="Guanylate cyclase" evidence="1">
    <location>
        <begin position="258"/>
        <end position="393"/>
    </location>
</feature>
<reference evidence="2 3" key="1">
    <citation type="submission" date="2019-07" db="EMBL/GenBank/DDBJ databases">
        <title>Whole genome shotgun sequence of Microvirga aerophila NBRC 106136.</title>
        <authorList>
            <person name="Hosoyama A."/>
            <person name="Uohara A."/>
            <person name="Ohji S."/>
            <person name="Ichikawa N."/>
        </authorList>
    </citation>
    <scope>NUCLEOTIDE SEQUENCE [LARGE SCALE GENOMIC DNA]</scope>
    <source>
        <strain evidence="2 3">NBRC 106136</strain>
    </source>
</reference>
<dbReference type="SMART" id="SM00044">
    <property type="entry name" value="CYCc"/>
    <property type="match status" value="1"/>
</dbReference>
<name>A0A512C2A2_9HYPH</name>
<dbReference type="InterPro" id="IPR001054">
    <property type="entry name" value="A/G_cyclase"/>
</dbReference>
<dbReference type="GO" id="GO:0006171">
    <property type="term" value="P:cAMP biosynthetic process"/>
    <property type="evidence" value="ECO:0007669"/>
    <property type="project" value="TreeGrafter"/>
</dbReference>
<dbReference type="PROSITE" id="PS50125">
    <property type="entry name" value="GUANYLATE_CYCLASE_2"/>
    <property type="match status" value="1"/>
</dbReference>
<dbReference type="PANTHER" id="PTHR43081:SF11">
    <property type="entry name" value="BLR2264 PROTEIN"/>
    <property type="match status" value="1"/>
</dbReference>
<evidence type="ECO:0000259" key="1">
    <source>
        <dbReference type="PROSITE" id="PS50125"/>
    </source>
</evidence>
<sequence>MKSRSAAIHEAALRLAHLQNPREAWHRTLMAHPPLAGETASLVAWLHQQALMGATVETILAGLCVQALAMDLDLDRAVVAYLVFHPQFDGMTFTWTRDTGQAERQAATQPDIRRLPSPFLHMQTTGIEELRYRLDDRGEPLPFPLLSHLRSLGFTDYLAFFQPFGTSADPGLWPDMPPGTVMRAGVTGSFSTARRNGFTERELDVLRTLVAPFAVAVKAAATIEMAEILLGTYLGAATGRSVLRGHVQRGHGHRVHAVILYSDMRDSTALAASAALEIYLATLNAYFDCVVDAVDAQGGEVLKFTGDGVLAMFPFEEGTQAGTNACGLALAAARDALDRLGQVNVRRAEAGASEIRCGIALHAGDVMYGNVGSARRLDFTATGPAVNEVCRLETQCKTLAVPLVLSDTAASLYGGPLRSLGWYDLRGVGRAIEAFALPEYRT</sequence>
<dbReference type="InterPro" id="IPR029787">
    <property type="entry name" value="Nucleotide_cyclase"/>
</dbReference>
<dbReference type="InterPro" id="IPR050697">
    <property type="entry name" value="Adenylyl/Guanylyl_Cyclase_3/4"/>
</dbReference>
<dbReference type="GO" id="GO:0004016">
    <property type="term" value="F:adenylate cyclase activity"/>
    <property type="evidence" value="ECO:0007669"/>
    <property type="project" value="UniProtKB-ARBA"/>
</dbReference>
<comment type="caution">
    <text evidence="2">The sequence shown here is derived from an EMBL/GenBank/DDBJ whole genome shotgun (WGS) entry which is preliminary data.</text>
</comment>
<dbReference type="Pfam" id="PF00211">
    <property type="entry name" value="Guanylate_cyc"/>
    <property type="match status" value="1"/>
</dbReference>
<dbReference type="CDD" id="cd07302">
    <property type="entry name" value="CHD"/>
    <property type="match status" value="1"/>
</dbReference>
<dbReference type="Gene3D" id="3.30.70.1230">
    <property type="entry name" value="Nucleotide cyclase"/>
    <property type="match status" value="1"/>
</dbReference>
<protein>
    <submittedName>
        <fullName evidence="2">Adenylate cyclase</fullName>
    </submittedName>
</protein>